<accession>A0A9P6LTB1</accession>
<proteinExistence type="predicted"/>
<dbReference type="AlphaFoldDB" id="A0A9P6LTB1"/>
<feature type="non-terminal residue" evidence="1">
    <location>
        <position position="1"/>
    </location>
</feature>
<organism evidence="1 2">
    <name type="scientific">Modicella reniformis</name>
    <dbReference type="NCBI Taxonomy" id="1440133"/>
    <lineage>
        <taxon>Eukaryota</taxon>
        <taxon>Fungi</taxon>
        <taxon>Fungi incertae sedis</taxon>
        <taxon>Mucoromycota</taxon>
        <taxon>Mortierellomycotina</taxon>
        <taxon>Mortierellomycetes</taxon>
        <taxon>Mortierellales</taxon>
        <taxon>Mortierellaceae</taxon>
        <taxon>Modicella</taxon>
    </lineage>
</organism>
<keyword evidence="2" id="KW-1185">Reference proteome</keyword>
<name>A0A9P6LTB1_9FUNG</name>
<dbReference type="EMBL" id="JAAAHW010009760">
    <property type="protein sequence ID" value="KAF9936568.1"/>
    <property type="molecule type" value="Genomic_DNA"/>
</dbReference>
<dbReference type="Proteomes" id="UP000749646">
    <property type="component" value="Unassembled WGS sequence"/>
</dbReference>
<gene>
    <name evidence="1" type="ORF">BGZ65_002263</name>
</gene>
<comment type="caution">
    <text evidence="1">The sequence shown here is derived from an EMBL/GenBank/DDBJ whole genome shotgun (WGS) entry which is preliminary data.</text>
</comment>
<protein>
    <submittedName>
        <fullName evidence="1">Uncharacterized protein</fullName>
    </submittedName>
</protein>
<reference evidence="1" key="1">
    <citation type="journal article" date="2020" name="Fungal Divers.">
        <title>Resolving the Mortierellaceae phylogeny through synthesis of multi-gene phylogenetics and phylogenomics.</title>
        <authorList>
            <person name="Vandepol N."/>
            <person name="Liber J."/>
            <person name="Desiro A."/>
            <person name="Na H."/>
            <person name="Kennedy M."/>
            <person name="Barry K."/>
            <person name="Grigoriev I.V."/>
            <person name="Miller A.N."/>
            <person name="O'Donnell K."/>
            <person name="Stajich J.E."/>
            <person name="Bonito G."/>
        </authorList>
    </citation>
    <scope>NUCLEOTIDE SEQUENCE</scope>
    <source>
        <strain evidence="1">MES-2147</strain>
    </source>
</reference>
<sequence length="65" mass="7552">KAPKRTAAAAGKSRAAIRLGKRRAHNQDDDDDYVDDDYYYYLPGRKRTRRAIASPIFQIKSRPWL</sequence>
<evidence type="ECO:0000313" key="1">
    <source>
        <dbReference type="EMBL" id="KAF9936568.1"/>
    </source>
</evidence>
<evidence type="ECO:0000313" key="2">
    <source>
        <dbReference type="Proteomes" id="UP000749646"/>
    </source>
</evidence>